<sequence>MNTGKQNSSAKCGAPWKPAHVRVLKTGYAKELVIGFRYCNIKPLKVFGVQIRIKDDDGVGTVCTVKGDDESQVSNVTEGLRALIMSLKKTKRTLKLRTTVPCGRIIGRNGANVRWLATNDVHIHVGSVDDGCTLCTIYGGSPEDQLSTAENLKKFLIATKNGDRDPREK</sequence>
<dbReference type="GO" id="GO:0003723">
    <property type="term" value="F:RNA binding"/>
    <property type="evidence" value="ECO:0007669"/>
    <property type="project" value="InterPro"/>
</dbReference>
<keyword evidence="2" id="KW-1185">Reference proteome</keyword>
<evidence type="ECO:0000313" key="2">
    <source>
        <dbReference type="Proteomes" id="UP001190700"/>
    </source>
</evidence>
<evidence type="ECO:0000313" key="1">
    <source>
        <dbReference type="EMBL" id="KAK3251472.1"/>
    </source>
</evidence>
<reference evidence="1 2" key="1">
    <citation type="journal article" date="2015" name="Genome Biol. Evol.">
        <title>Comparative Genomics of a Bacterivorous Green Alga Reveals Evolutionary Causalities and Consequences of Phago-Mixotrophic Mode of Nutrition.</title>
        <authorList>
            <person name="Burns J.A."/>
            <person name="Paasch A."/>
            <person name="Narechania A."/>
            <person name="Kim E."/>
        </authorList>
    </citation>
    <scope>NUCLEOTIDE SEQUENCE [LARGE SCALE GENOMIC DNA]</scope>
    <source>
        <strain evidence="1 2">PLY_AMNH</strain>
    </source>
</reference>
<evidence type="ECO:0008006" key="3">
    <source>
        <dbReference type="Google" id="ProtNLM"/>
    </source>
</evidence>
<comment type="caution">
    <text evidence="1">The sequence shown here is derived from an EMBL/GenBank/DDBJ whole genome shotgun (WGS) entry which is preliminary data.</text>
</comment>
<protein>
    <recommendedName>
        <fullName evidence="3">K Homology domain-containing protein</fullName>
    </recommendedName>
</protein>
<gene>
    <name evidence="1" type="ORF">CYMTET_39190</name>
</gene>
<name>A0AAE0CCT9_9CHLO</name>
<organism evidence="1 2">
    <name type="scientific">Cymbomonas tetramitiformis</name>
    <dbReference type="NCBI Taxonomy" id="36881"/>
    <lineage>
        <taxon>Eukaryota</taxon>
        <taxon>Viridiplantae</taxon>
        <taxon>Chlorophyta</taxon>
        <taxon>Pyramimonadophyceae</taxon>
        <taxon>Pyramimonadales</taxon>
        <taxon>Pyramimonadaceae</taxon>
        <taxon>Cymbomonas</taxon>
    </lineage>
</organism>
<accession>A0AAE0CCT9</accession>
<dbReference type="Proteomes" id="UP001190700">
    <property type="component" value="Unassembled WGS sequence"/>
</dbReference>
<dbReference type="EMBL" id="LGRX02026023">
    <property type="protein sequence ID" value="KAK3251472.1"/>
    <property type="molecule type" value="Genomic_DNA"/>
</dbReference>
<proteinExistence type="predicted"/>
<dbReference type="AlphaFoldDB" id="A0AAE0CCT9"/>